<organism evidence="3 4">
    <name type="scientific">Chitinophaga flava</name>
    <dbReference type="NCBI Taxonomy" id="2259036"/>
    <lineage>
        <taxon>Bacteria</taxon>
        <taxon>Pseudomonadati</taxon>
        <taxon>Bacteroidota</taxon>
        <taxon>Chitinophagia</taxon>
        <taxon>Chitinophagales</taxon>
        <taxon>Chitinophagaceae</taxon>
        <taxon>Chitinophaga</taxon>
    </lineage>
</organism>
<dbReference type="OrthoDB" id="5379939at2"/>
<proteinExistence type="predicted"/>
<dbReference type="GO" id="GO:0008236">
    <property type="term" value="F:serine-type peptidase activity"/>
    <property type="evidence" value="ECO:0007669"/>
    <property type="project" value="InterPro"/>
</dbReference>
<feature type="domain" description="Tail specific protease" evidence="2">
    <location>
        <begin position="333"/>
        <end position="538"/>
    </location>
</feature>
<evidence type="ECO:0000256" key="1">
    <source>
        <dbReference type="SAM" id="SignalP"/>
    </source>
</evidence>
<dbReference type="Pfam" id="PF03572">
    <property type="entry name" value="Peptidase_S41"/>
    <property type="match status" value="1"/>
</dbReference>
<dbReference type="Gene3D" id="3.30.750.44">
    <property type="match status" value="1"/>
</dbReference>
<feature type="chain" id="PRO_5017049813" description="Tail specific protease domain-containing protein" evidence="1">
    <location>
        <begin position="21"/>
        <end position="561"/>
    </location>
</feature>
<accession>A0A365Y1B8</accession>
<dbReference type="AlphaFoldDB" id="A0A365Y1B8"/>
<protein>
    <recommendedName>
        <fullName evidence="2">Tail specific protease domain-containing protein</fullName>
    </recommendedName>
</protein>
<keyword evidence="1" id="KW-0732">Signal</keyword>
<sequence>MKRNYATILIIILAMTTAFAQSKTQRHQLSELSRTWGLLKYYHPEIASGKHDWDSVLIVNIGNILSARDADRFRKAIDDILAVAGNDTTDYYSPNTDHSIRYRNYDISWINSARYLSNTQKKKLHYIATHPHRGKNFYAHPGDDMDSAVSTSNEKPYKDMLLPDVKYRLLGLFRFWNVINYYYPYKYAIGKPWDQVLLEMIPVMIKASDTLSYYRAIAQMAASINDSHGGLWPEVFKPIAGKYMPPFNFRLIEGKAVVTKIIDSTLVHDARFQVGATLTSINGVPISRLIKTYWDYVPASNAGGKLKSMHAFILNTHLEQALYCGINKDGKKIKTVLRQIERDFLKDYLDFFQMDSKITTKVLEGNIGYVFFSNLNHQNLDSAMKSVMNAKAIIFDMRNYPREGTGTYQVPGHFLSQPEIYARNTYPDFSLPGRFNYMISNEGTAFSQVGRHNQNPYSGKIILLVDSRTQSAAEWACMTLLTSKNVTIIGNQTAGADGNVTRTILPGGYKIAFSGLGIYFPDGTETQRKGIPIDIEVRYTVADAIENRDPLLAKAIEFANK</sequence>
<keyword evidence="4" id="KW-1185">Reference proteome</keyword>
<reference evidence="3 4" key="1">
    <citation type="submission" date="2018-05" db="EMBL/GenBank/DDBJ databases">
        <title>Chitinophaga sp. K3CV102501T nov., isolated from isolated from a monsoon evergreen broad-leaved forest soil.</title>
        <authorList>
            <person name="Lv Y."/>
        </authorList>
    </citation>
    <scope>NUCLEOTIDE SEQUENCE [LARGE SCALE GENOMIC DNA]</scope>
    <source>
        <strain evidence="3 4">GDMCC 1.1325</strain>
    </source>
</reference>
<evidence type="ECO:0000259" key="2">
    <source>
        <dbReference type="SMART" id="SM00245"/>
    </source>
</evidence>
<dbReference type="SUPFAM" id="SSF52096">
    <property type="entry name" value="ClpP/crotonase"/>
    <property type="match status" value="1"/>
</dbReference>
<dbReference type="InterPro" id="IPR029045">
    <property type="entry name" value="ClpP/crotonase-like_dom_sf"/>
</dbReference>
<comment type="caution">
    <text evidence="3">The sequence shown here is derived from an EMBL/GenBank/DDBJ whole genome shotgun (WGS) entry which is preliminary data.</text>
</comment>
<dbReference type="GO" id="GO:0006508">
    <property type="term" value="P:proteolysis"/>
    <property type="evidence" value="ECO:0007669"/>
    <property type="project" value="InterPro"/>
</dbReference>
<evidence type="ECO:0000313" key="4">
    <source>
        <dbReference type="Proteomes" id="UP000253410"/>
    </source>
</evidence>
<name>A0A365Y1B8_9BACT</name>
<dbReference type="InterPro" id="IPR005151">
    <property type="entry name" value="Tail-specific_protease"/>
</dbReference>
<dbReference type="SMART" id="SM00245">
    <property type="entry name" value="TSPc"/>
    <property type="match status" value="1"/>
</dbReference>
<gene>
    <name evidence="3" type="ORF">DF182_07365</name>
</gene>
<dbReference type="RefSeq" id="WP_113614998.1">
    <property type="nucleotide sequence ID" value="NZ_QFFJ01000001.1"/>
</dbReference>
<dbReference type="EMBL" id="QFFJ01000001">
    <property type="protein sequence ID" value="RBL92397.1"/>
    <property type="molecule type" value="Genomic_DNA"/>
</dbReference>
<evidence type="ECO:0000313" key="3">
    <source>
        <dbReference type="EMBL" id="RBL92397.1"/>
    </source>
</evidence>
<feature type="signal peptide" evidence="1">
    <location>
        <begin position="1"/>
        <end position="20"/>
    </location>
</feature>
<dbReference type="Gene3D" id="3.90.226.10">
    <property type="entry name" value="2-enoyl-CoA Hydratase, Chain A, domain 1"/>
    <property type="match status" value="1"/>
</dbReference>
<dbReference type="Proteomes" id="UP000253410">
    <property type="component" value="Unassembled WGS sequence"/>
</dbReference>